<feature type="signal peptide" evidence="1">
    <location>
        <begin position="1"/>
        <end position="20"/>
    </location>
</feature>
<dbReference type="Gene3D" id="2.40.128.520">
    <property type="match status" value="1"/>
</dbReference>
<organism evidence="3 4">
    <name type="scientific">Mucilaginibacter corticis</name>
    <dbReference type="NCBI Taxonomy" id="2597670"/>
    <lineage>
        <taxon>Bacteria</taxon>
        <taxon>Pseudomonadati</taxon>
        <taxon>Bacteroidota</taxon>
        <taxon>Sphingobacteriia</taxon>
        <taxon>Sphingobacteriales</taxon>
        <taxon>Sphingobacteriaceae</taxon>
        <taxon>Mucilaginibacter</taxon>
    </lineage>
</organism>
<dbReference type="PANTHER" id="PTHR36919">
    <property type="entry name" value="BLR1215 PROTEIN"/>
    <property type="match status" value="1"/>
</dbReference>
<dbReference type="InterPro" id="IPR019223">
    <property type="entry name" value="DUF2147"/>
</dbReference>
<gene>
    <name evidence="3" type="ORF">FO440_19160</name>
</gene>
<dbReference type="Proteomes" id="UP000318733">
    <property type="component" value="Unassembled WGS sequence"/>
</dbReference>
<accession>A0A556MFG2</accession>
<evidence type="ECO:0000313" key="3">
    <source>
        <dbReference type="EMBL" id="TSJ38633.1"/>
    </source>
</evidence>
<dbReference type="Pfam" id="PF09917">
    <property type="entry name" value="DUF2147"/>
    <property type="match status" value="1"/>
</dbReference>
<evidence type="ECO:0000313" key="4">
    <source>
        <dbReference type="Proteomes" id="UP000318733"/>
    </source>
</evidence>
<dbReference type="PANTHER" id="PTHR36919:SF2">
    <property type="entry name" value="BLL6627 PROTEIN"/>
    <property type="match status" value="1"/>
</dbReference>
<keyword evidence="1" id="KW-0732">Signal</keyword>
<dbReference type="RefSeq" id="WP_144249915.1">
    <property type="nucleotide sequence ID" value="NZ_VLPK01000004.1"/>
</dbReference>
<feature type="chain" id="PRO_5022195382" evidence="1">
    <location>
        <begin position="21"/>
        <end position="153"/>
    </location>
</feature>
<dbReference type="OrthoDB" id="9814399at2"/>
<name>A0A556MFG2_9SPHI</name>
<dbReference type="AlphaFoldDB" id="A0A556MFG2"/>
<protein>
    <submittedName>
        <fullName evidence="3">DUF2147 domain-containing protein</fullName>
    </submittedName>
</protein>
<reference evidence="3 4" key="1">
    <citation type="submission" date="2019-07" db="EMBL/GenBank/DDBJ databases">
        <authorList>
            <person name="Huq M.A."/>
        </authorList>
    </citation>
    <scope>NUCLEOTIDE SEQUENCE [LARGE SCALE GENOMIC DNA]</scope>
    <source>
        <strain evidence="3 4">MAH-19</strain>
    </source>
</reference>
<evidence type="ECO:0000256" key="1">
    <source>
        <dbReference type="SAM" id="SignalP"/>
    </source>
</evidence>
<comment type="caution">
    <text evidence="3">The sequence shown here is derived from an EMBL/GenBank/DDBJ whole genome shotgun (WGS) entry which is preliminary data.</text>
</comment>
<dbReference type="EMBL" id="VLPK01000004">
    <property type="protein sequence ID" value="TSJ38633.1"/>
    <property type="molecule type" value="Genomic_DNA"/>
</dbReference>
<feature type="domain" description="DUF2147" evidence="2">
    <location>
        <begin position="33"/>
        <end position="150"/>
    </location>
</feature>
<sequence length="153" mass="17830">MLYNKLLFKFFTLFFLTAIAPKYTTNDADRICGKWISSKKDIIVQVYKEGNGFRGKTIWFKNVDNSKTMDEWTDKHNPDPALRNRKLLGMDILSTMTYVPKSDSWENGKIYDAQSGKEWSASVQIDKDGVLKVTGYWHFKFIGKTMSFMRVKD</sequence>
<proteinExistence type="predicted"/>
<keyword evidence="4" id="KW-1185">Reference proteome</keyword>
<evidence type="ECO:0000259" key="2">
    <source>
        <dbReference type="Pfam" id="PF09917"/>
    </source>
</evidence>